<keyword evidence="3" id="KW-0121">Carboxypeptidase</keyword>
<dbReference type="Gene3D" id="3.40.710.10">
    <property type="entry name" value="DD-peptidase/beta-lactamase superfamily"/>
    <property type="match status" value="2"/>
</dbReference>
<reference evidence="3 4" key="1">
    <citation type="submission" date="2016-10" db="EMBL/GenBank/DDBJ databases">
        <authorList>
            <person name="de Groot N.N."/>
        </authorList>
    </citation>
    <scope>NUCLEOTIDE SEQUENCE [LARGE SCALE GENOMIC DNA]</scope>
    <source>
        <strain evidence="3 4">MAR_2009_71</strain>
    </source>
</reference>
<dbReference type="PANTHER" id="PTHR30023:SF0">
    <property type="entry name" value="PENICILLIN-SENSITIVE CARBOXYPEPTIDASE A"/>
    <property type="match status" value="1"/>
</dbReference>
<keyword evidence="2" id="KW-0378">Hydrolase</keyword>
<dbReference type="GO" id="GO:0000270">
    <property type="term" value="P:peptidoglycan metabolic process"/>
    <property type="evidence" value="ECO:0007669"/>
    <property type="project" value="TreeGrafter"/>
</dbReference>
<dbReference type="InterPro" id="IPR000667">
    <property type="entry name" value="Peptidase_S13"/>
</dbReference>
<gene>
    <name evidence="3" type="ORF">SAMN05192540_3574</name>
</gene>
<dbReference type="PANTHER" id="PTHR30023">
    <property type="entry name" value="D-ALANYL-D-ALANINE CARBOXYPEPTIDASE"/>
    <property type="match status" value="1"/>
</dbReference>
<dbReference type="AlphaFoldDB" id="A0A1H4TTE6"/>
<sequence length="435" mass="49877">MAIIRFLFCTFEFMKNLVLIIVLIFLVSSCGSKKSLIKKNLDQRLTSAFYENQFTGVLVIDANSKDTIYNLNDHKYFTPASNTKIFTLFTAIKTLPDQIPALQYIDRNDTLYFEGTGDPSFLHPYLKDSTAFKFLKSKKNLVFATDNFMDTKFGPGWAWDDYQYYYSPERNAFPLYGNVVMMYKNTSLLVSPTYFKDSILQIRNTKNRKETSNLFFYPPNYADTLEIPFIINTLNTKAILEQALNKPILNRSKMPIGTKQTLPGIQADSLYIRMMHESDNFIAEQLLVLAASTLKDTLNSGLAREYILEHELNQLAQTPRWVDGSGLSRYNLFTPQNMVHVLNELFVLAPKERLYSIFPAGGSSGTLKNRFKGVDQPYIFAKSGSLSNNYCLSGYLLTKSGKTLIFSFMNNHYKNATSDERTQLELMLQTLRDNY</sequence>
<evidence type="ECO:0000256" key="1">
    <source>
        <dbReference type="ARBA" id="ARBA00006096"/>
    </source>
</evidence>
<proteinExistence type="inferred from homology"/>
<dbReference type="PRINTS" id="PR00922">
    <property type="entry name" value="DADACBPTASE3"/>
</dbReference>
<dbReference type="GO" id="GO:0004185">
    <property type="term" value="F:serine-type carboxypeptidase activity"/>
    <property type="evidence" value="ECO:0007669"/>
    <property type="project" value="InterPro"/>
</dbReference>
<protein>
    <submittedName>
        <fullName evidence="3">D-alanyl-D-alanine carboxypeptidase / D-alanyl-D-alanine-endopeptidase (Penicillin-binding protein 4)</fullName>
    </submittedName>
</protein>
<comment type="similarity">
    <text evidence="1">Belongs to the peptidase S13 family.</text>
</comment>
<dbReference type="InterPro" id="IPR012338">
    <property type="entry name" value="Beta-lactam/transpept-like"/>
</dbReference>
<evidence type="ECO:0000313" key="3">
    <source>
        <dbReference type="EMBL" id="SEC59765.1"/>
    </source>
</evidence>
<dbReference type="PROSITE" id="PS51257">
    <property type="entry name" value="PROKAR_LIPOPROTEIN"/>
    <property type="match status" value="1"/>
</dbReference>
<keyword evidence="3" id="KW-0645">Protease</keyword>
<dbReference type="EMBL" id="FNTB01000001">
    <property type="protein sequence ID" value="SEC59765.1"/>
    <property type="molecule type" value="Genomic_DNA"/>
</dbReference>
<organism evidence="3 4">
    <name type="scientific">Maribacter dokdonensis</name>
    <dbReference type="NCBI Taxonomy" id="320912"/>
    <lineage>
        <taxon>Bacteria</taxon>
        <taxon>Pseudomonadati</taxon>
        <taxon>Bacteroidota</taxon>
        <taxon>Flavobacteriia</taxon>
        <taxon>Flavobacteriales</taxon>
        <taxon>Flavobacteriaceae</taxon>
        <taxon>Maribacter</taxon>
    </lineage>
</organism>
<dbReference type="GO" id="GO:0006508">
    <property type="term" value="P:proteolysis"/>
    <property type="evidence" value="ECO:0007669"/>
    <property type="project" value="InterPro"/>
</dbReference>
<accession>A0A1H4TTE6</accession>
<evidence type="ECO:0000313" key="4">
    <source>
        <dbReference type="Proteomes" id="UP000183038"/>
    </source>
</evidence>
<dbReference type="Proteomes" id="UP000183038">
    <property type="component" value="Unassembled WGS sequence"/>
</dbReference>
<name>A0A1H4TTE6_9FLAO</name>
<evidence type="ECO:0000256" key="2">
    <source>
        <dbReference type="ARBA" id="ARBA00022801"/>
    </source>
</evidence>
<dbReference type="SUPFAM" id="SSF56601">
    <property type="entry name" value="beta-lactamase/transpeptidase-like"/>
    <property type="match status" value="1"/>
</dbReference>
<dbReference type="Pfam" id="PF02113">
    <property type="entry name" value="Peptidase_S13"/>
    <property type="match status" value="2"/>
</dbReference>